<dbReference type="GO" id="GO:0004673">
    <property type="term" value="F:protein histidine kinase activity"/>
    <property type="evidence" value="ECO:0007669"/>
    <property type="project" value="UniProtKB-EC"/>
</dbReference>
<keyword evidence="5" id="KW-0808">Transferase</keyword>
<dbReference type="SMART" id="SM00304">
    <property type="entry name" value="HAMP"/>
    <property type="match status" value="1"/>
</dbReference>
<keyword evidence="10" id="KW-1133">Transmembrane helix</keyword>
<dbReference type="EC" id="2.7.13.3" evidence="3"/>
<evidence type="ECO:0000256" key="10">
    <source>
        <dbReference type="SAM" id="Phobius"/>
    </source>
</evidence>
<reference evidence="12 13" key="1">
    <citation type="submission" date="2017-04" db="EMBL/GenBank/DDBJ databases">
        <authorList>
            <person name="Afonso C.L."/>
            <person name="Miller P.J."/>
            <person name="Scott M.A."/>
            <person name="Spackman E."/>
            <person name="Goraichik I."/>
            <person name="Dimitrov K.M."/>
            <person name="Suarez D.L."/>
            <person name="Swayne D.E."/>
        </authorList>
    </citation>
    <scope>NUCLEOTIDE SEQUENCE [LARGE SCALE GENOMIC DNA]</scope>
    <source>
        <strain evidence="12 13">CGMCC 1.10972</strain>
    </source>
</reference>
<dbReference type="RefSeq" id="WP_084412696.1">
    <property type="nucleotide sequence ID" value="NZ_FWXR01000030.1"/>
</dbReference>
<keyword evidence="6" id="KW-0547">Nucleotide-binding</keyword>
<sequence length="569" mass="60928">MSVNVEAGQTRGAGRKLLSFLPARLRKSRLAHFLRRPPLLFHLVVFALIVLVPALMFSAVLIVQFSSQQQQITSAQVNDTAEIVSTAFDREVVGLLATARVLASSGTVNGSDYEAFRQRSALALGSAHVVADLITPDGRIVASTAPDAASRSSLADQSILQTTFATGRSGVSGVFTIQRTGQRAFSVLVPTSPGPNSPYVLALTKPVEALDSVLDVRSLPRAWSSIVTDADGKWIFAATASEGQMKPQGGISYDHPSIIEALPGGRADDMIQASSVSPITGWTTTVAVPSAVIDRPVMRSWVSLIAVGLVLSIFSVALGVTFGRRLARPILELSKQAEAIGQGQPTSPIRTDIAEIGEVSKVLNQASRDRREAEEQTRFLMREMTHRAKNQYALIGALARRAARESANTGEFLDTLSEALNSLARSAELLSGNGWEAARLDQLVDNQLKPFGADAGRIERSGPDVKVNASVAQTIGLAFHELATNAAKYGSLSVDTGRIVIDWSLGETFRIRWREMGGPKVVKPTRSGFGTLVTQKMTARGLGGTVDMRFEESGVVWMLEAPRDSVEAA</sequence>
<evidence type="ECO:0000256" key="3">
    <source>
        <dbReference type="ARBA" id="ARBA00012438"/>
    </source>
</evidence>
<keyword evidence="9" id="KW-0175">Coiled coil</keyword>
<keyword evidence="7 12" id="KW-0418">Kinase</keyword>
<keyword evidence="10" id="KW-0812">Transmembrane</keyword>
<feature type="transmembrane region" description="Helical" evidence="10">
    <location>
        <begin position="39"/>
        <end position="63"/>
    </location>
</feature>
<organism evidence="12 13">
    <name type="scientific">Fulvimarina manganoxydans</name>
    <dbReference type="NCBI Taxonomy" id="937218"/>
    <lineage>
        <taxon>Bacteria</taxon>
        <taxon>Pseudomonadati</taxon>
        <taxon>Pseudomonadota</taxon>
        <taxon>Alphaproteobacteria</taxon>
        <taxon>Hyphomicrobiales</taxon>
        <taxon>Aurantimonadaceae</taxon>
        <taxon>Fulvimarina</taxon>
    </lineage>
</organism>
<feature type="transmembrane region" description="Helical" evidence="10">
    <location>
        <begin position="301"/>
        <end position="322"/>
    </location>
</feature>
<dbReference type="GO" id="GO:0016020">
    <property type="term" value="C:membrane"/>
    <property type="evidence" value="ECO:0007669"/>
    <property type="project" value="UniProtKB-SubCell"/>
</dbReference>
<dbReference type="Gene3D" id="3.30.565.10">
    <property type="entry name" value="Histidine kinase-like ATPase, C-terminal domain"/>
    <property type="match status" value="1"/>
</dbReference>
<keyword evidence="8" id="KW-0067">ATP-binding</keyword>
<evidence type="ECO:0000256" key="1">
    <source>
        <dbReference type="ARBA" id="ARBA00000085"/>
    </source>
</evidence>
<keyword evidence="13" id="KW-1185">Reference proteome</keyword>
<comment type="catalytic activity">
    <reaction evidence="1">
        <text>ATP + protein L-histidine = ADP + protein N-phospho-L-histidine.</text>
        <dbReference type="EC" id="2.7.13.3"/>
    </reaction>
</comment>
<evidence type="ECO:0000256" key="8">
    <source>
        <dbReference type="ARBA" id="ARBA00022840"/>
    </source>
</evidence>
<dbReference type="AlphaFoldDB" id="A0A1W2ERR6"/>
<dbReference type="PROSITE" id="PS50885">
    <property type="entry name" value="HAMP"/>
    <property type="match status" value="1"/>
</dbReference>
<dbReference type="InterPro" id="IPR003660">
    <property type="entry name" value="HAMP_dom"/>
</dbReference>
<evidence type="ECO:0000256" key="6">
    <source>
        <dbReference type="ARBA" id="ARBA00022741"/>
    </source>
</evidence>
<comment type="subcellular location">
    <subcellularLocation>
        <location evidence="2">Membrane</location>
    </subcellularLocation>
</comment>
<name>A0A1W2ERR6_9HYPH</name>
<dbReference type="STRING" id="937218.SAMN06297251_13020"/>
<dbReference type="PANTHER" id="PTHR41523">
    <property type="entry name" value="TWO-COMPONENT SYSTEM SENSOR PROTEIN"/>
    <property type="match status" value="1"/>
</dbReference>
<evidence type="ECO:0000256" key="2">
    <source>
        <dbReference type="ARBA" id="ARBA00004370"/>
    </source>
</evidence>
<dbReference type="GO" id="GO:0007165">
    <property type="term" value="P:signal transduction"/>
    <property type="evidence" value="ECO:0007669"/>
    <property type="project" value="InterPro"/>
</dbReference>
<dbReference type="PANTHER" id="PTHR41523:SF7">
    <property type="entry name" value="HISTIDINE KINASE"/>
    <property type="match status" value="1"/>
</dbReference>
<dbReference type="SMART" id="SM00911">
    <property type="entry name" value="HWE_HK"/>
    <property type="match status" value="1"/>
</dbReference>
<evidence type="ECO:0000256" key="4">
    <source>
        <dbReference type="ARBA" id="ARBA00022553"/>
    </source>
</evidence>
<gene>
    <name evidence="12" type="ORF">SAMN06297251_13020</name>
</gene>
<dbReference type="Proteomes" id="UP000192656">
    <property type="component" value="Unassembled WGS sequence"/>
</dbReference>
<feature type="domain" description="HAMP" evidence="11">
    <location>
        <begin position="324"/>
        <end position="375"/>
    </location>
</feature>
<proteinExistence type="predicted"/>
<dbReference type="InterPro" id="IPR036890">
    <property type="entry name" value="HATPase_C_sf"/>
</dbReference>
<evidence type="ECO:0000256" key="5">
    <source>
        <dbReference type="ARBA" id="ARBA00022679"/>
    </source>
</evidence>
<dbReference type="Gene3D" id="6.10.340.10">
    <property type="match status" value="1"/>
</dbReference>
<dbReference type="OrthoDB" id="7991996at2"/>
<evidence type="ECO:0000259" key="11">
    <source>
        <dbReference type="PROSITE" id="PS50885"/>
    </source>
</evidence>
<dbReference type="Pfam" id="PF07536">
    <property type="entry name" value="HWE_HK"/>
    <property type="match status" value="1"/>
</dbReference>
<evidence type="ECO:0000313" key="13">
    <source>
        <dbReference type="Proteomes" id="UP000192656"/>
    </source>
</evidence>
<evidence type="ECO:0000256" key="9">
    <source>
        <dbReference type="SAM" id="Coils"/>
    </source>
</evidence>
<dbReference type="GO" id="GO:0005524">
    <property type="term" value="F:ATP binding"/>
    <property type="evidence" value="ECO:0007669"/>
    <property type="project" value="UniProtKB-KW"/>
</dbReference>
<protein>
    <recommendedName>
        <fullName evidence="3">histidine kinase</fullName>
        <ecNumber evidence="3">2.7.13.3</ecNumber>
    </recommendedName>
</protein>
<keyword evidence="10" id="KW-0472">Membrane</keyword>
<accession>A0A1W2ERR6</accession>
<keyword evidence="4" id="KW-0597">Phosphoprotein</keyword>
<feature type="coiled-coil region" evidence="9">
    <location>
        <begin position="356"/>
        <end position="383"/>
    </location>
</feature>
<evidence type="ECO:0000256" key="7">
    <source>
        <dbReference type="ARBA" id="ARBA00022777"/>
    </source>
</evidence>
<dbReference type="EMBL" id="FWXR01000030">
    <property type="protein sequence ID" value="SMD11818.1"/>
    <property type="molecule type" value="Genomic_DNA"/>
</dbReference>
<dbReference type="InterPro" id="IPR011102">
    <property type="entry name" value="Sig_transdc_His_kinase_HWE"/>
</dbReference>
<evidence type="ECO:0000313" key="12">
    <source>
        <dbReference type="EMBL" id="SMD11818.1"/>
    </source>
</evidence>